<dbReference type="RefSeq" id="WP_010865535.1">
    <property type="nucleotide sequence ID" value="NC_000854.2"/>
</dbReference>
<name>Q9YFU2_AERPE</name>
<accession>Q9YFU2</accession>
<organism evidence="2 3">
    <name type="scientific">Aeropyrum pernix (strain ATCC 700893 / DSM 11879 / JCM 9820 / NBRC 100138 / K1)</name>
    <dbReference type="NCBI Taxonomy" id="272557"/>
    <lineage>
        <taxon>Archaea</taxon>
        <taxon>Thermoproteota</taxon>
        <taxon>Thermoprotei</taxon>
        <taxon>Desulfurococcales</taxon>
        <taxon>Desulfurococcaceae</taxon>
        <taxon>Aeropyrum</taxon>
    </lineage>
</organism>
<dbReference type="InterPro" id="IPR029041">
    <property type="entry name" value="FAD-linked_oxidoreductase-like"/>
</dbReference>
<keyword evidence="3" id="KW-1185">Reference proteome</keyword>
<dbReference type="PIR" id="C72771">
    <property type="entry name" value="C72771"/>
</dbReference>
<dbReference type="PANTHER" id="PTHR38755">
    <property type="entry name" value="5,10-METHYLENETETRAHYDROFOLATE REDUCTASE"/>
    <property type="match status" value="1"/>
</dbReference>
<proteinExistence type="predicted"/>
<gene>
    <name evidence="2" type="ordered locus">APE_0158.1</name>
</gene>
<dbReference type="EnsemblBacteria" id="BAA79069">
    <property type="protein sequence ID" value="BAA79069"/>
    <property type="gene ID" value="APE_0158.1"/>
</dbReference>
<dbReference type="Gene3D" id="3.20.20.220">
    <property type="match status" value="1"/>
</dbReference>
<reference evidence="2 3" key="1">
    <citation type="journal article" date="1999" name="DNA Res.">
        <title>Complete genome sequence of an aerobic hyper-thermophilic crenarchaeon, Aeropyrum pernix K1.</title>
        <authorList>
            <person name="Kawarabayasi Y."/>
            <person name="Hino Y."/>
            <person name="Horikawa H."/>
            <person name="Yamazaki S."/>
            <person name="Haikawa Y."/>
            <person name="Jin-no K."/>
            <person name="Takahashi M."/>
            <person name="Sekine M."/>
            <person name="Baba S."/>
            <person name="Ankai A."/>
            <person name="Kosugi H."/>
            <person name="Hosoyama A."/>
            <person name="Fukui S."/>
            <person name="Nagai Y."/>
            <person name="Nishijima K."/>
            <person name="Nakazawa H."/>
            <person name="Takamiya M."/>
            <person name="Masuda S."/>
            <person name="Funahashi T."/>
            <person name="Tanaka T."/>
            <person name="Kudoh Y."/>
            <person name="Yamazaki J."/>
            <person name="Kushida N."/>
            <person name="Oguchi A."/>
            <person name="Aoki K."/>
            <person name="Kubota K."/>
            <person name="Nakamura Y."/>
            <person name="Nomura N."/>
            <person name="Sako Y."/>
            <person name="Kikuchi H."/>
        </authorList>
    </citation>
    <scope>NUCLEOTIDE SEQUENCE [LARGE SCALE GENOMIC DNA]</scope>
    <source>
        <strain evidence="3">ATCC 700893 / DSM 11879 / JCM 9820 / NBRC 100138 / K1</strain>
    </source>
</reference>
<keyword evidence="1" id="KW-0560">Oxidoreductase</keyword>
<dbReference type="GO" id="GO:0016491">
    <property type="term" value="F:oxidoreductase activity"/>
    <property type="evidence" value="ECO:0007669"/>
    <property type="project" value="UniProtKB-KW"/>
</dbReference>
<dbReference type="PANTHER" id="PTHR38755:SF1">
    <property type="entry name" value="METHYLENE-TETRAHYDROFOLATE REDUCTASE C-TERMINAL DOMAIN-CONTAINING PROTEIN"/>
    <property type="match status" value="1"/>
</dbReference>
<dbReference type="AlphaFoldDB" id="Q9YFU2"/>
<dbReference type="GO" id="GO:0035999">
    <property type="term" value="P:tetrahydrofolate interconversion"/>
    <property type="evidence" value="ECO:0007669"/>
    <property type="project" value="UniProtKB-UniPathway"/>
</dbReference>
<dbReference type="EMBL" id="BA000002">
    <property type="protein sequence ID" value="BAA79069.2"/>
    <property type="molecule type" value="Genomic_DNA"/>
</dbReference>
<dbReference type="KEGG" id="ape:APE_0158.1"/>
<dbReference type="Proteomes" id="UP000002518">
    <property type="component" value="Chromosome"/>
</dbReference>
<dbReference type="STRING" id="272557.APE_0158.1"/>
<evidence type="ECO:0000256" key="1">
    <source>
        <dbReference type="ARBA" id="ARBA00023002"/>
    </source>
</evidence>
<dbReference type="GeneID" id="1445691"/>
<dbReference type="UniPathway" id="UPA00193"/>
<dbReference type="eggNOG" id="arCOG00475">
    <property type="taxonomic scope" value="Archaea"/>
</dbReference>
<evidence type="ECO:0000313" key="3">
    <source>
        <dbReference type="Proteomes" id="UP000002518"/>
    </source>
</evidence>
<protein>
    <submittedName>
        <fullName evidence="2">Uncharacterized protein</fullName>
    </submittedName>
</protein>
<sequence>MEVWVELKPVYGLEMAAKALKYLSFADKIDIPDQPVGVAFSSPIAASYLSCRVGGERIVAHIRTVDYSVHSLKAIVKTLSSLGVSNIVLLRGDPLGREVGLKPEEAYEIAARYRERFGVKLGFILSLRRSVQEMFERLRLNPDFVLVLNSSKHYLWKLEKIRQAYAGEVIAYLVIATEKSVRLMQGKITSAMYTENEVLDLAEKMVSGRLVDGVLVSAPGDDAALERVARRVKRYG</sequence>
<evidence type="ECO:0000313" key="2">
    <source>
        <dbReference type="EMBL" id="BAA79069.2"/>
    </source>
</evidence>
<dbReference type="SUPFAM" id="SSF51730">
    <property type="entry name" value="FAD-linked oxidoreductase"/>
    <property type="match status" value="1"/>
</dbReference>